<organism evidence="2 3">
    <name type="scientific">Dissostichus mawsoni</name>
    <name type="common">Antarctic cod</name>
    <dbReference type="NCBI Taxonomy" id="36200"/>
    <lineage>
        <taxon>Eukaryota</taxon>
        <taxon>Metazoa</taxon>
        <taxon>Chordata</taxon>
        <taxon>Craniata</taxon>
        <taxon>Vertebrata</taxon>
        <taxon>Euteleostomi</taxon>
        <taxon>Actinopterygii</taxon>
        <taxon>Neopterygii</taxon>
        <taxon>Teleostei</taxon>
        <taxon>Neoteleostei</taxon>
        <taxon>Acanthomorphata</taxon>
        <taxon>Eupercaria</taxon>
        <taxon>Perciformes</taxon>
        <taxon>Notothenioidei</taxon>
        <taxon>Nototheniidae</taxon>
        <taxon>Dissostichus</taxon>
    </lineage>
</organism>
<comment type="caution">
    <text evidence="2">The sequence shown here is derived from an EMBL/GenBank/DDBJ whole genome shotgun (WGS) entry which is preliminary data.</text>
</comment>
<dbReference type="OrthoDB" id="8951038at2759"/>
<dbReference type="EMBL" id="JAAKFY010000027">
    <property type="protein sequence ID" value="KAF3832088.1"/>
    <property type="molecule type" value="Genomic_DNA"/>
</dbReference>
<sequence>MSMLLCLCLGTTPQQIHQESTEDSSSAEIRGSWWSVCQQLQTDLDSIFMLLEDHIVTFVKNELKKIQTVLTSDYPECLESQRG</sequence>
<proteinExistence type="predicted"/>
<evidence type="ECO:0000313" key="3">
    <source>
        <dbReference type="Proteomes" id="UP000518266"/>
    </source>
</evidence>
<evidence type="ECO:0000313" key="2">
    <source>
        <dbReference type="EMBL" id="KAF3832088.1"/>
    </source>
</evidence>
<dbReference type="AlphaFoldDB" id="A0A7J5X6J1"/>
<evidence type="ECO:0000256" key="1">
    <source>
        <dbReference type="SAM" id="SignalP"/>
    </source>
</evidence>
<keyword evidence="3" id="KW-1185">Reference proteome</keyword>
<protein>
    <submittedName>
        <fullName evidence="2">Uncharacterized protein</fullName>
    </submittedName>
</protein>
<keyword evidence="1" id="KW-0732">Signal</keyword>
<accession>A0A7J5X6J1</accession>
<feature type="chain" id="PRO_5029897369" evidence="1">
    <location>
        <begin position="19"/>
        <end position="83"/>
    </location>
</feature>
<reference evidence="2 3" key="1">
    <citation type="submission" date="2020-03" db="EMBL/GenBank/DDBJ databases">
        <title>Dissostichus mawsoni Genome sequencing and assembly.</title>
        <authorList>
            <person name="Park H."/>
        </authorList>
    </citation>
    <scope>NUCLEOTIDE SEQUENCE [LARGE SCALE GENOMIC DNA]</scope>
    <source>
        <strain evidence="2">DM0001</strain>
        <tissue evidence="2">Muscle</tissue>
    </source>
</reference>
<dbReference type="Proteomes" id="UP000518266">
    <property type="component" value="Unassembled WGS sequence"/>
</dbReference>
<name>A0A7J5X6J1_DISMA</name>
<feature type="signal peptide" evidence="1">
    <location>
        <begin position="1"/>
        <end position="18"/>
    </location>
</feature>
<gene>
    <name evidence="2" type="ORF">F7725_025753</name>
</gene>